<reference evidence="2 3" key="1">
    <citation type="submission" date="2018-12" db="EMBL/GenBank/DDBJ databases">
        <title>Draft genome sequence of Embleya hyalina NBRC 13850T.</title>
        <authorList>
            <person name="Komaki H."/>
            <person name="Hosoyama A."/>
            <person name="Kimura A."/>
            <person name="Ichikawa N."/>
            <person name="Tamura T."/>
        </authorList>
    </citation>
    <scope>NUCLEOTIDE SEQUENCE [LARGE SCALE GENOMIC DNA]</scope>
    <source>
        <strain evidence="2 3">NBRC 13850</strain>
    </source>
</reference>
<dbReference type="EMBL" id="BIFH01000022">
    <property type="protein sequence ID" value="GCD96918.1"/>
    <property type="molecule type" value="Genomic_DNA"/>
</dbReference>
<dbReference type="OrthoDB" id="4570343at2"/>
<evidence type="ECO:0000313" key="2">
    <source>
        <dbReference type="EMBL" id="GCD96918.1"/>
    </source>
</evidence>
<sequence length="161" mass="18550">MRESEEPIFFTSLEEFVTVFFAPLIRRRLNRAVALWCPEWWAHPEAVSRLSSMWRSFEYLRNDVSLGMSVWWTQHADPHLRLMMDPDYGPFALCDPRDGHNSTPLPPLPLVAVPEGLLDHAAFRVDTSIYQQQKMAEKEGTQRSDTDGLNKNSELNPGMGF</sequence>
<dbReference type="InterPro" id="IPR032584">
    <property type="entry name" value="DUF4913"/>
</dbReference>
<keyword evidence="3" id="KW-1185">Reference proteome</keyword>
<dbReference type="RefSeq" id="WP_126638944.1">
    <property type="nucleotide sequence ID" value="NZ_BIFH01000022.1"/>
</dbReference>
<dbReference type="Proteomes" id="UP000286931">
    <property type="component" value="Unassembled WGS sequence"/>
</dbReference>
<name>A0A401YQM5_9ACTN</name>
<comment type="caution">
    <text evidence="2">The sequence shown here is derived from an EMBL/GenBank/DDBJ whole genome shotgun (WGS) entry which is preliminary data.</text>
</comment>
<gene>
    <name evidence="2" type="ORF">EHYA_04605</name>
</gene>
<protein>
    <submittedName>
        <fullName evidence="2">DUF4913 domain-containing protein</fullName>
    </submittedName>
</protein>
<evidence type="ECO:0000256" key="1">
    <source>
        <dbReference type="SAM" id="MobiDB-lite"/>
    </source>
</evidence>
<dbReference type="AlphaFoldDB" id="A0A401YQM5"/>
<feature type="region of interest" description="Disordered" evidence="1">
    <location>
        <begin position="133"/>
        <end position="161"/>
    </location>
</feature>
<accession>A0A401YQM5</accession>
<evidence type="ECO:0000313" key="3">
    <source>
        <dbReference type="Proteomes" id="UP000286931"/>
    </source>
</evidence>
<proteinExistence type="predicted"/>
<feature type="compositionally biased region" description="Basic and acidic residues" evidence="1">
    <location>
        <begin position="135"/>
        <end position="148"/>
    </location>
</feature>
<organism evidence="2 3">
    <name type="scientific">Embleya hyalina</name>
    <dbReference type="NCBI Taxonomy" id="516124"/>
    <lineage>
        <taxon>Bacteria</taxon>
        <taxon>Bacillati</taxon>
        <taxon>Actinomycetota</taxon>
        <taxon>Actinomycetes</taxon>
        <taxon>Kitasatosporales</taxon>
        <taxon>Streptomycetaceae</taxon>
        <taxon>Embleya</taxon>
    </lineage>
</organism>
<dbReference type="Pfam" id="PF16259">
    <property type="entry name" value="DUF4913"/>
    <property type="match status" value="1"/>
</dbReference>